<dbReference type="PIRSF" id="PIRSF000412">
    <property type="entry name" value="SHMT"/>
    <property type="match status" value="1"/>
</dbReference>
<evidence type="ECO:0000313" key="10">
    <source>
        <dbReference type="Ensembl" id="ENSCCRP00015118954.1"/>
    </source>
</evidence>
<dbReference type="SUPFAM" id="SSF53383">
    <property type="entry name" value="PLP-dependent transferases"/>
    <property type="match status" value="1"/>
</dbReference>
<evidence type="ECO:0000259" key="9">
    <source>
        <dbReference type="Pfam" id="PF00464"/>
    </source>
</evidence>
<comment type="cofactor">
    <cofactor evidence="1 8">
        <name>pyridoxal 5'-phosphate</name>
        <dbReference type="ChEBI" id="CHEBI:597326"/>
    </cofactor>
</comment>
<evidence type="ECO:0000256" key="5">
    <source>
        <dbReference type="ARBA" id="ARBA00022898"/>
    </source>
</evidence>
<reference evidence="10" key="1">
    <citation type="submission" date="2025-08" db="UniProtKB">
        <authorList>
            <consortium name="Ensembl"/>
        </authorList>
    </citation>
    <scope>IDENTIFICATION</scope>
</reference>
<evidence type="ECO:0000256" key="6">
    <source>
        <dbReference type="ARBA" id="ARBA00031137"/>
    </source>
</evidence>
<dbReference type="InterPro" id="IPR001085">
    <property type="entry name" value="Ser_HO-MeTrfase"/>
</dbReference>
<dbReference type="Proteomes" id="UP000694700">
    <property type="component" value="Unplaced"/>
</dbReference>
<dbReference type="InterPro" id="IPR049943">
    <property type="entry name" value="Ser_HO-MeTrfase-like"/>
</dbReference>
<evidence type="ECO:0000313" key="11">
    <source>
        <dbReference type="Proteomes" id="UP000694700"/>
    </source>
</evidence>
<dbReference type="Gene3D" id="3.40.640.10">
    <property type="entry name" value="Type I PLP-dependent aspartate aminotransferase-like (Major domain)"/>
    <property type="match status" value="2"/>
</dbReference>
<dbReference type="EC" id="2.1.2.1" evidence="4"/>
<feature type="modified residue" description="N6-(pyridoxal phosphate)lysine" evidence="8">
    <location>
        <position position="249"/>
    </location>
</feature>
<evidence type="ECO:0000256" key="1">
    <source>
        <dbReference type="ARBA" id="ARBA00001933"/>
    </source>
</evidence>
<dbReference type="GO" id="GO:0004372">
    <property type="term" value="F:glycine hydroxymethyltransferase activity"/>
    <property type="evidence" value="ECO:0007669"/>
    <property type="project" value="UniProtKB-EC"/>
</dbReference>
<dbReference type="GO" id="GO:0030170">
    <property type="term" value="F:pyridoxal phosphate binding"/>
    <property type="evidence" value="ECO:0007669"/>
    <property type="project" value="InterPro"/>
</dbReference>
<dbReference type="Pfam" id="PF00464">
    <property type="entry name" value="SHMT"/>
    <property type="match status" value="2"/>
</dbReference>
<dbReference type="InterPro" id="IPR015422">
    <property type="entry name" value="PyrdxlP-dep_Trfase_small"/>
</dbReference>
<dbReference type="InterPro" id="IPR039429">
    <property type="entry name" value="SHMT-like_dom"/>
</dbReference>
<dbReference type="CDD" id="cd00378">
    <property type="entry name" value="SHMT"/>
    <property type="match status" value="1"/>
</dbReference>
<dbReference type="UniPathway" id="UPA00193"/>
<sequence>DTQKPLICWACPVCRVSAAVRFQHSAVAVSDDERSWTGQESLSQDDPEMWELLQKEKDRQSRGLELIASENFCSRAALEAQGSCLNNKYSEGYPGKRCIELLCQKRALEAFDLDPALWGVNVQPYSGSPANFAAYTAVLNPHERIMGLDLPDGGHLTHGYMSDVKRISATSIYFESMPYKLNRRGSQLLNALIILSELFLTLVSVSGQLCTELNAYMLADMAHISGLVAGKAIPSPFKHADLVTTTTHKSLRGSRAGLIFYRKGVRSLDKKGKEVMYDLEEKVNFSVFPSLQGGPHNHAIAGVAVALKQATTPMFREYIAQVLKNSKAMAEALLKKGYTLVSGGTDNHLVLVDLRPQGMDGARAERVLELLSITANKNTCPGDKSALTPGGLRLGSPALTSRQFKEADFQQVVDFFDQGIKIALDVKKKTKKLSDFKSFLLEDSETASRIADLRRRVEAFARPFPMPGFTYH</sequence>
<dbReference type="GO" id="GO:0019264">
    <property type="term" value="P:glycine biosynthetic process from serine"/>
    <property type="evidence" value="ECO:0007669"/>
    <property type="project" value="InterPro"/>
</dbReference>
<evidence type="ECO:0000256" key="2">
    <source>
        <dbReference type="ARBA" id="ARBA00004777"/>
    </source>
</evidence>
<accession>A0A8C2BFP6</accession>
<dbReference type="Gene3D" id="3.90.1150.10">
    <property type="entry name" value="Aspartate Aminotransferase, domain 1"/>
    <property type="match status" value="1"/>
</dbReference>
<organism evidence="10 11">
    <name type="scientific">Cyprinus carpio</name>
    <name type="common">Common carp</name>
    <dbReference type="NCBI Taxonomy" id="7962"/>
    <lineage>
        <taxon>Eukaryota</taxon>
        <taxon>Metazoa</taxon>
        <taxon>Chordata</taxon>
        <taxon>Craniata</taxon>
        <taxon>Vertebrata</taxon>
        <taxon>Euteleostomi</taxon>
        <taxon>Actinopterygii</taxon>
        <taxon>Neopterygii</taxon>
        <taxon>Teleostei</taxon>
        <taxon>Ostariophysi</taxon>
        <taxon>Cypriniformes</taxon>
        <taxon>Cyprinidae</taxon>
        <taxon>Cyprininae</taxon>
        <taxon>Cyprinus</taxon>
    </lineage>
</organism>
<dbReference type="PANTHER" id="PTHR11680">
    <property type="entry name" value="SERINE HYDROXYMETHYLTRANSFERASE"/>
    <property type="match status" value="1"/>
</dbReference>
<protein>
    <recommendedName>
        <fullName evidence="4">glycine hydroxymethyltransferase</fullName>
        <ecNumber evidence="4">2.1.2.1</ecNumber>
    </recommendedName>
    <alternativeName>
        <fullName evidence="7">Glycine hydroxymethyltransferase</fullName>
    </alternativeName>
    <alternativeName>
        <fullName evidence="6">Serine methylase</fullName>
    </alternativeName>
</protein>
<keyword evidence="5 8" id="KW-0663">Pyridoxal phosphate</keyword>
<evidence type="ECO:0000256" key="8">
    <source>
        <dbReference type="PIRSR" id="PIRSR000412-50"/>
    </source>
</evidence>
<evidence type="ECO:0000256" key="7">
    <source>
        <dbReference type="ARBA" id="ARBA00032953"/>
    </source>
</evidence>
<feature type="domain" description="Serine hydroxymethyltransferase-like" evidence="9">
    <location>
        <begin position="42"/>
        <end position="184"/>
    </location>
</feature>
<dbReference type="GO" id="GO:0005739">
    <property type="term" value="C:mitochondrion"/>
    <property type="evidence" value="ECO:0007669"/>
    <property type="project" value="TreeGrafter"/>
</dbReference>
<name>A0A8C2BFP6_CYPCA</name>
<comment type="pathway">
    <text evidence="2">One-carbon metabolism; tetrahydrofolate interconversion.</text>
</comment>
<feature type="domain" description="Serine hydroxymethyltransferase-like" evidence="9">
    <location>
        <begin position="209"/>
        <end position="415"/>
    </location>
</feature>
<dbReference type="InterPro" id="IPR015424">
    <property type="entry name" value="PyrdxlP-dep_Trfase"/>
</dbReference>
<dbReference type="InterPro" id="IPR015421">
    <property type="entry name" value="PyrdxlP-dep_Trfase_major"/>
</dbReference>
<dbReference type="PANTHER" id="PTHR11680:SF28">
    <property type="entry name" value="SERINE HYDROXYMETHYLTRANSFERASE, MITOCHONDRIAL"/>
    <property type="match status" value="1"/>
</dbReference>
<comment type="similarity">
    <text evidence="3">Belongs to the SHMT family.</text>
</comment>
<dbReference type="GO" id="GO:0035999">
    <property type="term" value="P:tetrahydrofolate interconversion"/>
    <property type="evidence" value="ECO:0007669"/>
    <property type="project" value="UniProtKB-UniPathway"/>
</dbReference>
<proteinExistence type="inferred from homology"/>
<evidence type="ECO:0000256" key="4">
    <source>
        <dbReference type="ARBA" id="ARBA00012256"/>
    </source>
</evidence>
<evidence type="ECO:0000256" key="3">
    <source>
        <dbReference type="ARBA" id="ARBA00006376"/>
    </source>
</evidence>
<dbReference type="Ensembl" id="ENSCCRT00015122723.1">
    <property type="protein sequence ID" value="ENSCCRP00015118954.1"/>
    <property type="gene ID" value="ENSCCRG00015046874.1"/>
</dbReference>
<dbReference type="AlphaFoldDB" id="A0A8C2BFP6"/>